<dbReference type="Gene3D" id="3.90.180.10">
    <property type="entry name" value="Medium-chain alcohol dehydrogenases, catalytic domain"/>
    <property type="match status" value="1"/>
</dbReference>
<evidence type="ECO:0000313" key="2">
    <source>
        <dbReference type="Proteomes" id="UP000568050"/>
    </source>
</evidence>
<accession>A0A839QZK4</accession>
<name>A0A839QZK4_9MICO</name>
<dbReference type="Gene3D" id="3.40.50.720">
    <property type="entry name" value="NAD(P)-binding Rossmann-like Domain"/>
    <property type="match status" value="1"/>
</dbReference>
<organism evidence="1 2">
    <name type="scientific">Helcobacillus massiliensis</name>
    <dbReference type="NCBI Taxonomy" id="521392"/>
    <lineage>
        <taxon>Bacteria</taxon>
        <taxon>Bacillati</taxon>
        <taxon>Actinomycetota</taxon>
        <taxon>Actinomycetes</taxon>
        <taxon>Micrococcales</taxon>
        <taxon>Dermabacteraceae</taxon>
        <taxon>Helcobacillus</taxon>
    </lineage>
</organism>
<gene>
    <name evidence="1" type="ORF">FHX50_001075</name>
</gene>
<dbReference type="EMBL" id="JACHWP010000001">
    <property type="protein sequence ID" value="MBB3022827.1"/>
    <property type="molecule type" value="Genomic_DNA"/>
</dbReference>
<dbReference type="AlphaFoldDB" id="A0A839QZK4"/>
<sequence length="71" mass="7810">MRRAAARAGLGFEFFLMEPNGRELQELVALVDSGALTLPIDGRFPLDDYAAAFERLESRRSKGKVIVEIGA</sequence>
<evidence type="ECO:0000313" key="1">
    <source>
        <dbReference type="EMBL" id="MBB3022827.1"/>
    </source>
</evidence>
<keyword evidence="2" id="KW-1185">Reference proteome</keyword>
<comment type="caution">
    <text evidence="1">The sequence shown here is derived from an EMBL/GenBank/DDBJ whole genome shotgun (WGS) entry which is preliminary data.</text>
</comment>
<dbReference type="Proteomes" id="UP000568050">
    <property type="component" value="Unassembled WGS sequence"/>
</dbReference>
<proteinExistence type="predicted"/>
<dbReference type="Pfam" id="PF13602">
    <property type="entry name" value="ADH_zinc_N_2"/>
    <property type="match status" value="1"/>
</dbReference>
<reference evidence="1 2" key="1">
    <citation type="submission" date="2020-08" db="EMBL/GenBank/DDBJ databases">
        <title>Sequencing the genomes of 1000 actinobacteria strains.</title>
        <authorList>
            <person name="Klenk H.-P."/>
        </authorList>
    </citation>
    <scope>NUCLEOTIDE SEQUENCE [LARGE SCALE GENOMIC DNA]</scope>
    <source>
        <strain evidence="1 2">DSM 23040</strain>
    </source>
</reference>
<protein>
    <submittedName>
        <fullName evidence="1">NADPH:quinone reductase-like Zn-dependent oxidoreductase</fullName>
    </submittedName>
</protein>
<dbReference type="RefSeq" id="WP_183375166.1">
    <property type="nucleotide sequence ID" value="NZ_CBCSFZ010000022.1"/>
</dbReference>